<organism evidence="1 2">
    <name type="scientific">Portunus trituberculatus</name>
    <name type="common">Swimming crab</name>
    <name type="synonym">Neptunus trituberculatus</name>
    <dbReference type="NCBI Taxonomy" id="210409"/>
    <lineage>
        <taxon>Eukaryota</taxon>
        <taxon>Metazoa</taxon>
        <taxon>Ecdysozoa</taxon>
        <taxon>Arthropoda</taxon>
        <taxon>Crustacea</taxon>
        <taxon>Multicrustacea</taxon>
        <taxon>Malacostraca</taxon>
        <taxon>Eumalacostraca</taxon>
        <taxon>Eucarida</taxon>
        <taxon>Decapoda</taxon>
        <taxon>Pleocyemata</taxon>
        <taxon>Brachyura</taxon>
        <taxon>Eubrachyura</taxon>
        <taxon>Portunoidea</taxon>
        <taxon>Portunidae</taxon>
        <taxon>Portuninae</taxon>
        <taxon>Portunus</taxon>
    </lineage>
</organism>
<dbReference type="Proteomes" id="UP000324222">
    <property type="component" value="Unassembled WGS sequence"/>
</dbReference>
<reference evidence="1 2" key="1">
    <citation type="submission" date="2019-05" db="EMBL/GenBank/DDBJ databases">
        <title>Another draft genome of Portunus trituberculatus and its Hox gene families provides insights of decapod evolution.</title>
        <authorList>
            <person name="Jeong J.-H."/>
            <person name="Song I."/>
            <person name="Kim S."/>
            <person name="Choi T."/>
            <person name="Kim D."/>
            <person name="Ryu S."/>
            <person name="Kim W."/>
        </authorList>
    </citation>
    <scope>NUCLEOTIDE SEQUENCE [LARGE SCALE GENOMIC DNA]</scope>
    <source>
        <tissue evidence="1">Muscle</tissue>
    </source>
</reference>
<proteinExistence type="predicted"/>
<dbReference type="AlphaFoldDB" id="A0A5B7GX30"/>
<evidence type="ECO:0000313" key="2">
    <source>
        <dbReference type="Proteomes" id="UP000324222"/>
    </source>
</evidence>
<gene>
    <name evidence="1" type="ORF">E2C01_059023</name>
</gene>
<protein>
    <submittedName>
        <fullName evidence="1">Uncharacterized protein</fullName>
    </submittedName>
</protein>
<name>A0A5B7GX30_PORTR</name>
<comment type="caution">
    <text evidence="1">The sequence shown here is derived from an EMBL/GenBank/DDBJ whole genome shotgun (WGS) entry which is preliminary data.</text>
</comment>
<keyword evidence="2" id="KW-1185">Reference proteome</keyword>
<accession>A0A5B7GX30</accession>
<sequence length="59" mass="6499">MEEIRRQTAYASPATLQPSNVSAVFRQCCAVLVAMQCSPVFCVCLQRDSKADGKHRPAK</sequence>
<dbReference type="EMBL" id="VSRR010022701">
    <property type="protein sequence ID" value="MPC64901.1"/>
    <property type="molecule type" value="Genomic_DNA"/>
</dbReference>
<evidence type="ECO:0000313" key="1">
    <source>
        <dbReference type="EMBL" id="MPC64901.1"/>
    </source>
</evidence>